<dbReference type="eggNOG" id="ENOG50337C2">
    <property type="taxonomic scope" value="Bacteria"/>
</dbReference>
<organism evidence="2 3">
    <name type="scientific">Tepidicaulis marinus</name>
    <dbReference type="NCBI Taxonomy" id="1333998"/>
    <lineage>
        <taxon>Bacteria</taxon>
        <taxon>Pseudomonadati</taxon>
        <taxon>Pseudomonadota</taxon>
        <taxon>Alphaproteobacteria</taxon>
        <taxon>Hyphomicrobiales</taxon>
        <taxon>Parvibaculaceae</taxon>
        <taxon>Tepidicaulis</taxon>
    </lineage>
</organism>
<gene>
    <name evidence="2" type="ORF">M2A_2137</name>
</gene>
<accession>A0A081BC70</accession>
<dbReference type="RefSeq" id="WP_045447072.1">
    <property type="nucleotide sequence ID" value="NZ_BBIO01000011.1"/>
</dbReference>
<evidence type="ECO:0000313" key="2">
    <source>
        <dbReference type="EMBL" id="GAK45638.1"/>
    </source>
</evidence>
<dbReference type="Proteomes" id="UP000028702">
    <property type="component" value="Unassembled WGS sequence"/>
</dbReference>
<comment type="caution">
    <text evidence="2">The sequence shown here is derived from an EMBL/GenBank/DDBJ whole genome shotgun (WGS) entry which is preliminary data.</text>
</comment>
<evidence type="ECO:0000313" key="3">
    <source>
        <dbReference type="Proteomes" id="UP000028702"/>
    </source>
</evidence>
<name>A0A081BC70_9HYPH</name>
<keyword evidence="3" id="KW-1185">Reference proteome</keyword>
<dbReference type="AlphaFoldDB" id="A0A081BC70"/>
<feature type="region of interest" description="Disordered" evidence="1">
    <location>
        <begin position="66"/>
        <end position="91"/>
    </location>
</feature>
<sequence length="91" mass="10279">MTRFLASDTNPEGFRMEDILTALRTDLIKRCERIAEDHRPEAHHVLENNIRILGLLTEAIQLAEESTRHLQKSFGPSKVSEGGAPRIGKED</sequence>
<protein>
    <submittedName>
        <fullName evidence="2">Conserved protein</fullName>
    </submittedName>
</protein>
<proteinExistence type="predicted"/>
<reference evidence="2 3" key="1">
    <citation type="submission" date="2014-07" db="EMBL/GenBank/DDBJ databases">
        <title>Tepidicaulis marinum gen. nov., sp. nov., a novel marine bacterium denitrifying nitrate to nitrous oxide strictly under microaerobic conditions.</title>
        <authorList>
            <person name="Takeuchi M."/>
            <person name="Yamagishi T."/>
            <person name="Kamagata Y."/>
            <person name="Oshima K."/>
            <person name="Hattori M."/>
            <person name="Katayama T."/>
            <person name="Hanada S."/>
            <person name="Tamaki H."/>
            <person name="Marumo K."/>
            <person name="Maeda H."/>
            <person name="Nedachi M."/>
            <person name="Iwasaki W."/>
            <person name="Suwa Y."/>
            <person name="Sakata S."/>
        </authorList>
    </citation>
    <scope>NUCLEOTIDE SEQUENCE [LARGE SCALE GENOMIC DNA]</scope>
    <source>
        <strain evidence="2 3">MA2</strain>
    </source>
</reference>
<evidence type="ECO:0000256" key="1">
    <source>
        <dbReference type="SAM" id="MobiDB-lite"/>
    </source>
</evidence>
<dbReference type="EMBL" id="BBIO01000011">
    <property type="protein sequence ID" value="GAK45638.1"/>
    <property type="molecule type" value="Genomic_DNA"/>
</dbReference>